<feature type="domain" description="ABC transmembrane type-1" evidence="8">
    <location>
        <begin position="95"/>
        <end position="296"/>
    </location>
</feature>
<dbReference type="Pfam" id="PF00528">
    <property type="entry name" value="BPD_transp_1"/>
    <property type="match status" value="1"/>
</dbReference>
<evidence type="ECO:0000256" key="7">
    <source>
        <dbReference type="RuleBase" id="RU363032"/>
    </source>
</evidence>
<comment type="subcellular location">
    <subcellularLocation>
        <location evidence="1 7">Cell membrane</location>
        <topology evidence="1 7">Multi-pass membrane protein</topology>
    </subcellularLocation>
</comment>
<dbReference type="Proteomes" id="UP000593594">
    <property type="component" value="Chromosome"/>
</dbReference>
<feature type="transmembrane region" description="Helical" evidence="7">
    <location>
        <begin position="12"/>
        <end position="30"/>
    </location>
</feature>
<dbReference type="CDD" id="cd06261">
    <property type="entry name" value="TM_PBP2"/>
    <property type="match status" value="1"/>
</dbReference>
<dbReference type="InterPro" id="IPR000515">
    <property type="entry name" value="MetI-like"/>
</dbReference>
<organism evidence="9 10">
    <name type="scientific">Kaustia mangrovi</name>
    <dbReference type="NCBI Taxonomy" id="2593653"/>
    <lineage>
        <taxon>Bacteria</taxon>
        <taxon>Pseudomonadati</taxon>
        <taxon>Pseudomonadota</taxon>
        <taxon>Alphaproteobacteria</taxon>
        <taxon>Hyphomicrobiales</taxon>
        <taxon>Parvibaculaceae</taxon>
        <taxon>Kaustia</taxon>
    </lineage>
</organism>
<accession>A0A7S8HCF5</accession>
<keyword evidence="3" id="KW-1003">Cell membrane</keyword>
<feature type="transmembrane region" description="Helical" evidence="7">
    <location>
        <begin position="99"/>
        <end position="119"/>
    </location>
</feature>
<dbReference type="InterPro" id="IPR035906">
    <property type="entry name" value="MetI-like_sf"/>
</dbReference>
<comment type="similarity">
    <text evidence="7">Belongs to the binding-protein-dependent transport system permease family.</text>
</comment>
<reference evidence="9 10" key="1">
    <citation type="submission" date="2020-06" db="EMBL/GenBank/DDBJ databases">
        <title>Genome sequence of 2 isolates from Red Sea Mangroves.</title>
        <authorList>
            <person name="Sefrji F."/>
            <person name="Michoud G."/>
            <person name="Merlino G."/>
            <person name="Daffonchio D."/>
        </authorList>
    </citation>
    <scope>NUCLEOTIDE SEQUENCE [LARGE SCALE GENOMIC DNA]</scope>
    <source>
        <strain evidence="9 10">R1DC25</strain>
    </source>
</reference>
<evidence type="ECO:0000256" key="4">
    <source>
        <dbReference type="ARBA" id="ARBA00022692"/>
    </source>
</evidence>
<proteinExistence type="inferred from homology"/>
<dbReference type="InterPro" id="IPR045621">
    <property type="entry name" value="BPD_transp_1_N"/>
</dbReference>
<name>A0A7S8HCF5_9HYPH</name>
<dbReference type="GO" id="GO:0005886">
    <property type="term" value="C:plasma membrane"/>
    <property type="evidence" value="ECO:0007669"/>
    <property type="project" value="UniProtKB-SubCell"/>
</dbReference>
<dbReference type="SUPFAM" id="SSF161098">
    <property type="entry name" value="MetI-like"/>
    <property type="match status" value="1"/>
</dbReference>
<keyword evidence="2 7" id="KW-0813">Transport</keyword>
<feature type="transmembrane region" description="Helical" evidence="7">
    <location>
        <begin position="227"/>
        <end position="253"/>
    </location>
</feature>
<dbReference type="RefSeq" id="WP_213160925.1">
    <property type="nucleotide sequence ID" value="NZ_CP058214.1"/>
</dbReference>
<dbReference type="Gene3D" id="1.10.3720.10">
    <property type="entry name" value="MetI-like"/>
    <property type="match status" value="1"/>
</dbReference>
<dbReference type="GO" id="GO:0055085">
    <property type="term" value="P:transmembrane transport"/>
    <property type="evidence" value="ECO:0007669"/>
    <property type="project" value="InterPro"/>
</dbReference>
<evidence type="ECO:0000313" key="10">
    <source>
        <dbReference type="Proteomes" id="UP000593594"/>
    </source>
</evidence>
<feature type="transmembrane region" description="Helical" evidence="7">
    <location>
        <begin position="273"/>
        <end position="296"/>
    </location>
</feature>
<feature type="transmembrane region" description="Helical" evidence="7">
    <location>
        <begin position="131"/>
        <end position="155"/>
    </location>
</feature>
<feature type="transmembrane region" description="Helical" evidence="7">
    <location>
        <begin position="167"/>
        <end position="188"/>
    </location>
</feature>
<dbReference type="PANTHER" id="PTHR43163:SF6">
    <property type="entry name" value="DIPEPTIDE TRANSPORT SYSTEM PERMEASE PROTEIN DPPB-RELATED"/>
    <property type="match status" value="1"/>
</dbReference>
<dbReference type="PROSITE" id="PS50928">
    <property type="entry name" value="ABC_TM1"/>
    <property type="match status" value="1"/>
</dbReference>
<evidence type="ECO:0000256" key="2">
    <source>
        <dbReference type="ARBA" id="ARBA00022448"/>
    </source>
</evidence>
<evidence type="ECO:0000256" key="3">
    <source>
        <dbReference type="ARBA" id="ARBA00022475"/>
    </source>
</evidence>
<keyword evidence="4 7" id="KW-0812">Transmembrane</keyword>
<keyword evidence="10" id="KW-1185">Reference proteome</keyword>
<dbReference type="EMBL" id="CP058214">
    <property type="protein sequence ID" value="QPC43560.1"/>
    <property type="molecule type" value="Genomic_DNA"/>
</dbReference>
<evidence type="ECO:0000313" key="9">
    <source>
        <dbReference type="EMBL" id="QPC43560.1"/>
    </source>
</evidence>
<dbReference type="AlphaFoldDB" id="A0A7S8HCF5"/>
<sequence>MVAYLIRRLVQAVLILIGVSFVTFVLLYLVPADPARQIAGRSATAATVESIREQLGLNLPFYEQYWRYFVNLIQGDFGRSYIQKSQVGELIAARLPPTLLLMAAAICAELVFGLTMGVIAAANRRRIGDNLLMIVSFVGVSAPQFVVGILLLYLFAVKLGWFPIGGYGTAAHIVLPALSLGFLGAGWYSRMMRSSMLDVLEQDYVRTARAKGAGRWRVIVAHAVPNALLPVIAMIGIDIGLFMSGIVVVESVFGWPGIGQLAWQAIQRVDIPVIMGVTVVSATAIVLGNLLADLVAPFIDPRIKLR</sequence>
<dbReference type="Pfam" id="PF19300">
    <property type="entry name" value="BPD_transp_1_N"/>
    <property type="match status" value="1"/>
</dbReference>
<dbReference type="PANTHER" id="PTHR43163">
    <property type="entry name" value="DIPEPTIDE TRANSPORT SYSTEM PERMEASE PROTEIN DPPB-RELATED"/>
    <property type="match status" value="1"/>
</dbReference>
<gene>
    <name evidence="9" type="ORF">HW532_13175</name>
</gene>
<evidence type="ECO:0000256" key="5">
    <source>
        <dbReference type="ARBA" id="ARBA00022989"/>
    </source>
</evidence>
<evidence type="ECO:0000256" key="1">
    <source>
        <dbReference type="ARBA" id="ARBA00004651"/>
    </source>
</evidence>
<evidence type="ECO:0000256" key="6">
    <source>
        <dbReference type="ARBA" id="ARBA00023136"/>
    </source>
</evidence>
<keyword evidence="6 7" id="KW-0472">Membrane</keyword>
<dbReference type="KEGG" id="kmn:HW532_13175"/>
<evidence type="ECO:0000259" key="8">
    <source>
        <dbReference type="PROSITE" id="PS50928"/>
    </source>
</evidence>
<protein>
    <submittedName>
        <fullName evidence="9">ABC transporter permease</fullName>
    </submittedName>
</protein>
<keyword evidence="5 7" id="KW-1133">Transmembrane helix</keyword>